<feature type="chain" id="PRO_5047018918" evidence="1">
    <location>
        <begin position="28"/>
        <end position="266"/>
    </location>
</feature>
<sequence>MNRRVACRLAVALAAILVFAPVGNANAPEISPRPMPRPVLKDAVAVAAASPLAAFAPEVSLRPARRPAGLAAPERVERAVFRTQPLPEVTTGRTGALCGDPALKGKTIPPIKGRLNGCGLEDGVSLISVSGVALTQPAAMDCKTAKALKQWVDGGVKPAIGKTGGGVAALQVAAGYVCRGRNNAKGAKVSEHGKGRAIDISAILLANGTAITVEKGWASKSYGKPLARMRKAACGPFNTVLGPGSDRHHHDHFHLDTARGRGAYCR</sequence>
<evidence type="ECO:0000256" key="1">
    <source>
        <dbReference type="SAM" id="SignalP"/>
    </source>
</evidence>
<dbReference type="RefSeq" id="WP_263741534.1">
    <property type="nucleotide sequence ID" value="NZ_JAOWKZ010000005.1"/>
</dbReference>
<evidence type="ECO:0000313" key="3">
    <source>
        <dbReference type="EMBL" id="MCV2874256.1"/>
    </source>
</evidence>
<evidence type="ECO:0000259" key="2">
    <source>
        <dbReference type="Pfam" id="PF06904"/>
    </source>
</evidence>
<protein>
    <submittedName>
        <fullName evidence="3">Extensin family protein</fullName>
    </submittedName>
</protein>
<accession>A0ABT2ZSX0</accession>
<keyword evidence="1" id="KW-0732">Signal</keyword>
<dbReference type="Proteomes" id="UP001652564">
    <property type="component" value="Unassembled WGS sequence"/>
</dbReference>
<keyword evidence="4" id="KW-1185">Reference proteome</keyword>
<feature type="domain" description="Extensin-like C-terminal" evidence="2">
    <location>
        <begin position="114"/>
        <end position="266"/>
    </location>
</feature>
<organism evidence="3 4">
    <name type="scientific">Albidovulum litorale</name>
    <dbReference type="NCBI Taxonomy" id="2984134"/>
    <lineage>
        <taxon>Bacteria</taxon>
        <taxon>Pseudomonadati</taxon>
        <taxon>Pseudomonadota</taxon>
        <taxon>Alphaproteobacteria</taxon>
        <taxon>Rhodobacterales</taxon>
        <taxon>Paracoccaceae</taxon>
        <taxon>Albidovulum</taxon>
    </lineage>
</organism>
<proteinExistence type="predicted"/>
<evidence type="ECO:0000313" key="4">
    <source>
        <dbReference type="Proteomes" id="UP001652564"/>
    </source>
</evidence>
<comment type="caution">
    <text evidence="3">The sequence shown here is derived from an EMBL/GenBank/DDBJ whole genome shotgun (WGS) entry which is preliminary data.</text>
</comment>
<dbReference type="Pfam" id="PF06904">
    <property type="entry name" value="Extensin-like_C"/>
    <property type="match status" value="1"/>
</dbReference>
<dbReference type="Gene3D" id="3.30.1380.10">
    <property type="match status" value="1"/>
</dbReference>
<gene>
    <name evidence="3" type="ORF">OEZ71_18325</name>
</gene>
<dbReference type="EMBL" id="JAOWKZ010000005">
    <property type="protein sequence ID" value="MCV2874256.1"/>
    <property type="molecule type" value="Genomic_DNA"/>
</dbReference>
<name>A0ABT2ZSX0_9RHOB</name>
<dbReference type="InterPro" id="IPR009683">
    <property type="entry name" value="Extensin-like_C"/>
</dbReference>
<dbReference type="InterPro" id="IPR009045">
    <property type="entry name" value="Zn_M74/Hedgehog-like"/>
</dbReference>
<feature type="signal peptide" evidence="1">
    <location>
        <begin position="1"/>
        <end position="27"/>
    </location>
</feature>
<reference evidence="3 4" key="1">
    <citation type="submission" date="2022-10" db="EMBL/GenBank/DDBJ databases">
        <title>Defluviimonas sp. nov., isolated from ocean surface sediments.</title>
        <authorList>
            <person name="He W."/>
            <person name="Wang L."/>
            <person name="Zhang D.-F."/>
        </authorList>
    </citation>
    <scope>NUCLEOTIDE SEQUENCE [LARGE SCALE GENOMIC DNA]</scope>
    <source>
        <strain evidence="3 4">WL0050</strain>
    </source>
</reference>